<evidence type="ECO:0000313" key="2">
    <source>
        <dbReference type="Proteomes" id="UP001500909"/>
    </source>
</evidence>
<keyword evidence="2" id="KW-1185">Reference proteome</keyword>
<proteinExistence type="predicted"/>
<dbReference type="EMBL" id="BAAABY010000048">
    <property type="protein sequence ID" value="GAA0491911.1"/>
    <property type="molecule type" value="Genomic_DNA"/>
</dbReference>
<protein>
    <submittedName>
        <fullName evidence="1">Uncharacterized protein</fullName>
    </submittedName>
</protein>
<dbReference type="Pfam" id="PF21848">
    <property type="entry name" value="DUF6907"/>
    <property type="match status" value="1"/>
</dbReference>
<sequence>MLMTDDVLDPVTLAVRPVMCPVWCHRVHTAAEADGREGIMHLAEPVSWNISAQPERSFPQLLFHIMCEEGSSGRTSPVVEVGVIEAEGRLPYSCDARTAGDLDRITGELERVLETLRGWRAALPGGVSVS</sequence>
<name>A0ABN1B810_9ACTN</name>
<accession>A0ABN1B810</accession>
<dbReference type="InterPro" id="IPR054202">
    <property type="entry name" value="DUF6907"/>
</dbReference>
<dbReference type="Proteomes" id="UP001500909">
    <property type="component" value="Unassembled WGS sequence"/>
</dbReference>
<organism evidence="1 2">
    <name type="scientific">Streptomyces olivaceiscleroticus</name>
    <dbReference type="NCBI Taxonomy" id="68245"/>
    <lineage>
        <taxon>Bacteria</taxon>
        <taxon>Bacillati</taxon>
        <taxon>Actinomycetota</taxon>
        <taxon>Actinomycetes</taxon>
        <taxon>Kitasatosporales</taxon>
        <taxon>Streptomycetaceae</taxon>
        <taxon>Streptomyces</taxon>
    </lineage>
</organism>
<evidence type="ECO:0000313" key="1">
    <source>
        <dbReference type="EMBL" id="GAA0491911.1"/>
    </source>
</evidence>
<gene>
    <name evidence="1" type="ORF">GCM10010361_66520</name>
</gene>
<reference evidence="1 2" key="1">
    <citation type="journal article" date="2019" name="Int. J. Syst. Evol. Microbiol.">
        <title>The Global Catalogue of Microorganisms (GCM) 10K type strain sequencing project: providing services to taxonomists for standard genome sequencing and annotation.</title>
        <authorList>
            <consortium name="The Broad Institute Genomics Platform"/>
            <consortium name="The Broad Institute Genome Sequencing Center for Infectious Disease"/>
            <person name="Wu L."/>
            <person name="Ma J."/>
        </authorList>
    </citation>
    <scope>NUCLEOTIDE SEQUENCE [LARGE SCALE GENOMIC DNA]</scope>
    <source>
        <strain evidence="1 2">JCM 4805</strain>
    </source>
</reference>
<comment type="caution">
    <text evidence="1">The sequence shown here is derived from an EMBL/GenBank/DDBJ whole genome shotgun (WGS) entry which is preliminary data.</text>
</comment>